<dbReference type="Gene3D" id="1.20.1050.40">
    <property type="entry name" value="Endopeptidase. Chain P, domain 1"/>
    <property type="match status" value="1"/>
</dbReference>
<feature type="compositionally biased region" description="Basic and acidic residues" evidence="8">
    <location>
        <begin position="288"/>
        <end position="313"/>
    </location>
</feature>
<proteinExistence type="inferred from homology"/>
<keyword evidence="9" id="KW-0812">Transmembrane</keyword>
<dbReference type="AlphaFoldDB" id="A0AAV9IVA1"/>
<dbReference type="SUPFAM" id="SSF55486">
    <property type="entry name" value="Metalloproteases ('zincins'), catalytic domain"/>
    <property type="match status" value="1"/>
</dbReference>
<feature type="region of interest" description="Disordered" evidence="8">
    <location>
        <begin position="93"/>
        <end position="145"/>
    </location>
</feature>
<protein>
    <recommendedName>
        <fullName evidence="10">Peptidase M3A/M3B catalytic domain-containing protein</fullName>
    </recommendedName>
</protein>
<comment type="caution">
    <text evidence="11">The sequence shown here is derived from an EMBL/GenBank/DDBJ whole genome shotgun (WGS) entry which is preliminary data.</text>
</comment>
<evidence type="ECO:0000313" key="11">
    <source>
        <dbReference type="EMBL" id="KAK4535758.1"/>
    </source>
</evidence>
<evidence type="ECO:0000259" key="10">
    <source>
        <dbReference type="Pfam" id="PF01432"/>
    </source>
</evidence>
<reference evidence="11 12" key="1">
    <citation type="submission" date="2022-07" db="EMBL/GenBank/DDBJ databases">
        <title>Genome-wide signatures of adaptation to extreme environments.</title>
        <authorList>
            <person name="Cho C.H."/>
            <person name="Yoon H.S."/>
        </authorList>
    </citation>
    <scope>NUCLEOTIDE SEQUENCE [LARGE SCALE GENOMIC DNA]</scope>
    <source>
        <strain evidence="11 12">DBV 063 E5</strain>
    </source>
</reference>
<dbReference type="InterPro" id="IPR024077">
    <property type="entry name" value="Neurolysin/TOP_dom2"/>
</dbReference>
<dbReference type="Pfam" id="PF01432">
    <property type="entry name" value="Peptidase_M3"/>
    <property type="match status" value="1"/>
</dbReference>
<keyword evidence="6 7" id="KW-0482">Metalloprotease</keyword>
<dbReference type="Proteomes" id="UP001301350">
    <property type="component" value="Unassembled WGS sequence"/>
</dbReference>
<evidence type="ECO:0000256" key="4">
    <source>
        <dbReference type="ARBA" id="ARBA00022801"/>
    </source>
</evidence>
<comment type="cofactor">
    <cofactor evidence="7">
        <name>Zn(2+)</name>
        <dbReference type="ChEBI" id="CHEBI:29105"/>
    </cofactor>
    <text evidence="7">Binds 1 zinc ion.</text>
</comment>
<evidence type="ECO:0000256" key="3">
    <source>
        <dbReference type="ARBA" id="ARBA00022723"/>
    </source>
</evidence>
<dbReference type="InterPro" id="IPR001567">
    <property type="entry name" value="Pept_M3A_M3B_dom"/>
</dbReference>
<keyword evidence="3 7" id="KW-0479">Metal-binding</keyword>
<dbReference type="Gene3D" id="1.10.1370.10">
    <property type="entry name" value="Neurolysin, domain 3"/>
    <property type="match status" value="1"/>
</dbReference>
<evidence type="ECO:0000313" key="12">
    <source>
        <dbReference type="Proteomes" id="UP001301350"/>
    </source>
</evidence>
<evidence type="ECO:0000256" key="2">
    <source>
        <dbReference type="ARBA" id="ARBA00022670"/>
    </source>
</evidence>
<evidence type="ECO:0000256" key="9">
    <source>
        <dbReference type="SAM" id="Phobius"/>
    </source>
</evidence>
<dbReference type="EMBL" id="JANCYW010000006">
    <property type="protein sequence ID" value="KAK4535758.1"/>
    <property type="molecule type" value="Genomic_DNA"/>
</dbReference>
<sequence length="968" mass="107577">MAQGAAGSPMGGASDVDTGGGGGGGSRFPVVATIKSALSPLWSESAQWEEKWIPPKSALIAWCGAAALTAAGTFSAAWALRWYRRRRAGDRSALPISTKGGRKAVAARGAGTRRPPSLSAHDAKASFSQSRRGGDTASKRYSVGGSPSAPKLIELDMSPEELLAETEAVMGEERALADHIASLFTYIRAGAVLLEPPLDFAHTFQLLADIEAKNAVRRSSLTFPGYVSPHVELREASVTAQKSLAKHDIELGTRVDVYRVLKAIAEEYEEQLADALRRQQALLAEEEAANKRDQRHDSDSHSRAEGRRARDAFDRHTAAAAQAAAACGLSLEHVRYMRYTIRDYERLGMHLDDIERERFVALRTRISDLCIEYQRNLNEEDTRVWFRADQLAGMPASFLTGLRQRRNAQRPEEAEYEVTLKYPHYFPLMKHCRVEETRRLMERLFNSRCVPENVALLEEAVKLRDDAAKLLGYSSHAAYVLDTRMAGSPAAVTQFLRRISKRMERAAQTELAELRRLKRRELLETGAGRHLSGGTAEIDDRLFMWDLRYYMTRYEQERFQIDHETVSEYFPLEWVVSGMFQIYQDLLGLRFVELPDAPRWHEEVRAFAVRDGSSAQLMGYFYLDLHPREGKYGHAAVWPLQPGCVAPEAVGAGTERGANDMRLGWKVNLDGVAPATPRGGGNFSATSASGHNAPKAATAEAMGMRRLPRQVPVAAMVANFSKPTAEQPSLLRHEEVVTLFHEFGHVMHHICSRTRFARFSGTRVERDFVEAPSQMLENWCWEHAALTKLSGHYRRFVPRSASGGGGLVPEPLPEDTVRRMRDAKRCMAALLTRRQVVLSLFDQELHHRAAAAAAAEAASEIDSAAVLERLQRSIGLVPMTPGTHFGGSFGHLMGGYDAQYYGYLWSEVFSCDMYETGFGGEPLNADAGQRYRQCILTPGGSRDAADMLRDFLGREPCEQAFLRSKGVA</sequence>
<evidence type="ECO:0000256" key="7">
    <source>
        <dbReference type="RuleBase" id="RU003435"/>
    </source>
</evidence>
<keyword evidence="9" id="KW-1133">Transmembrane helix</keyword>
<dbReference type="GO" id="GO:0046872">
    <property type="term" value="F:metal ion binding"/>
    <property type="evidence" value="ECO:0007669"/>
    <property type="project" value="UniProtKB-UniRule"/>
</dbReference>
<keyword evidence="4 7" id="KW-0378">Hydrolase</keyword>
<dbReference type="InterPro" id="IPR024080">
    <property type="entry name" value="Neurolysin/TOP_N"/>
</dbReference>
<gene>
    <name evidence="11" type="ORF">CDCA_CDCA06G1783</name>
</gene>
<feature type="transmembrane region" description="Helical" evidence="9">
    <location>
        <begin position="59"/>
        <end position="80"/>
    </location>
</feature>
<dbReference type="Gene3D" id="1.10.1370.40">
    <property type="match status" value="2"/>
</dbReference>
<dbReference type="PANTHER" id="PTHR11804:SF82">
    <property type="entry name" value="THIMET OLIGOPEPTIDASE-RELATED"/>
    <property type="match status" value="1"/>
</dbReference>
<keyword evidence="2 7" id="KW-0645">Protease</keyword>
<comment type="similarity">
    <text evidence="1 7">Belongs to the peptidase M3 family.</text>
</comment>
<evidence type="ECO:0000256" key="8">
    <source>
        <dbReference type="SAM" id="MobiDB-lite"/>
    </source>
</evidence>
<keyword evidence="9" id="KW-0472">Membrane</keyword>
<dbReference type="GO" id="GO:0006518">
    <property type="term" value="P:peptide metabolic process"/>
    <property type="evidence" value="ECO:0007669"/>
    <property type="project" value="TreeGrafter"/>
</dbReference>
<evidence type="ECO:0000256" key="5">
    <source>
        <dbReference type="ARBA" id="ARBA00022833"/>
    </source>
</evidence>
<feature type="region of interest" description="Disordered" evidence="8">
    <location>
        <begin position="287"/>
        <end position="313"/>
    </location>
</feature>
<dbReference type="GO" id="GO:0004222">
    <property type="term" value="F:metalloendopeptidase activity"/>
    <property type="evidence" value="ECO:0007669"/>
    <property type="project" value="InterPro"/>
</dbReference>
<keyword evidence="12" id="KW-1185">Reference proteome</keyword>
<feature type="region of interest" description="Disordered" evidence="8">
    <location>
        <begin position="1"/>
        <end position="24"/>
    </location>
</feature>
<keyword evidence="5 7" id="KW-0862">Zinc</keyword>
<evidence type="ECO:0000256" key="6">
    <source>
        <dbReference type="ARBA" id="ARBA00023049"/>
    </source>
</evidence>
<dbReference type="CDD" id="cd06455">
    <property type="entry name" value="M3A_TOP"/>
    <property type="match status" value="1"/>
</dbReference>
<dbReference type="PANTHER" id="PTHR11804">
    <property type="entry name" value="PROTEASE M3 THIMET OLIGOPEPTIDASE-RELATED"/>
    <property type="match status" value="1"/>
</dbReference>
<dbReference type="GO" id="GO:0006508">
    <property type="term" value="P:proteolysis"/>
    <property type="evidence" value="ECO:0007669"/>
    <property type="project" value="UniProtKB-KW"/>
</dbReference>
<dbReference type="InterPro" id="IPR045090">
    <property type="entry name" value="Pept_M3A_M3B"/>
</dbReference>
<feature type="domain" description="Peptidase M3A/M3B catalytic" evidence="10">
    <location>
        <begin position="428"/>
        <end position="966"/>
    </location>
</feature>
<organism evidence="11 12">
    <name type="scientific">Cyanidium caldarium</name>
    <name type="common">Red alga</name>
    <dbReference type="NCBI Taxonomy" id="2771"/>
    <lineage>
        <taxon>Eukaryota</taxon>
        <taxon>Rhodophyta</taxon>
        <taxon>Bangiophyceae</taxon>
        <taxon>Cyanidiales</taxon>
        <taxon>Cyanidiaceae</taxon>
        <taxon>Cyanidium</taxon>
    </lineage>
</organism>
<evidence type="ECO:0000256" key="1">
    <source>
        <dbReference type="ARBA" id="ARBA00006040"/>
    </source>
</evidence>
<accession>A0AAV9IVA1</accession>
<name>A0AAV9IVA1_CYACA</name>
<feature type="compositionally biased region" description="Low complexity" evidence="8">
    <location>
        <begin position="103"/>
        <end position="114"/>
    </location>
</feature>